<keyword evidence="13" id="KW-1185">Reference proteome</keyword>
<feature type="compositionally biased region" description="Polar residues" evidence="10">
    <location>
        <begin position="1014"/>
        <end position="1025"/>
    </location>
</feature>
<evidence type="ECO:0000256" key="7">
    <source>
        <dbReference type="ARBA" id="ARBA00023014"/>
    </source>
</evidence>
<dbReference type="GO" id="GO:0035514">
    <property type="term" value="F:DNA demethylase activity"/>
    <property type="evidence" value="ECO:0007669"/>
    <property type="project" value="InterPro"/>
</dbReference>
<keyword evidence="9" id="KW-0539">Nucleus</keyword>
<dbReference type="SUPFAM" id="SSF48150">
    <property type="entry name" value="DNA-glycosylase"/>
    <property type="match status" value="1"/>
</dbReference>
<evidence type="ECO:0000256" key="8">
    <source>
        <dbReference type="ARBA" id="ARBA00023125"/>
    </source>
</evidence>
<feature type="compositionally biased region" description="Basic and acidic residues" evidence="10">
    <location>
        <begin position="391"/>
        <end position="405"/>
    </location>
</feature>
<gene>
    <name evidence="12" type="ORF">E3N88_13378</name>
</gene>
<dbReference type="InterPro" id="IPR023170">
    <property type="entry name" value="HhH_base_excis_C"/>
</dbReference>
<comment type="cofactor">
    <cofactor evidence="1">
        <name>[4Fe-4S] cluster</name>
        <dbReference type="ChEBI" id="CHEBI:49883"/>
    </cofactor>
</comment>
<evidence type="ECO:0000256" key="3">
    <source>
        <dbReference type="ARBA" id="ARBA00005646"/>
    </source>
</evidence>
<dbReference type="InterPro" id="IPR011257">
    <property type="entry name" value="DNA_glycosylase"/>
</dbReference>
<evidence type="ECO:0000256" key="6">
    <source>
        <dbReference type="ARBA" id="ARBA00023004"/>
    </source>
</evidence>
<dbReference type="SMART" id="SM00478">
    <property type="entry name" value="ENDO3c"/>
    <property type="match status" value="1"/>
</dbReference>
<dbReference type="SMART" id="SM00525">
    <property type="entry name" value="FES"/>
    <property type="match status" value="1"/>
</dbReference>
<evidence type="ECO:0000313" key="12">
    <source>
        <dbReference type="EMBL" id="KAD5961905.1"/>
    </source>
</evidence>
<feature type="compositionally biased region" description="Basic residues" evidence="10">
    <location>
        <begin position="381"/>
        <end position="390"/>
    </location>
</feature>
<keyword evidence="7" id="KW-0411">Iron-sulfur</keyword>
<feature type="region of interest" description="Disordered" evidence="10">
    <location>
        <begin position="1193"/>
        <end position="1226"/>
    </location>
</feature>
<feature type="region of interest" description="Disordered" evidence="10">
    <location>
        <begin position="996"/>
        <end position="1025"/>
    </location>
</feature>
<evidence type="ECO:0000256" key="10">
    <source>
        <dbReference type="SAM" id="MobiDB-lite"/>
    </source>
</evidence>
<dbReference type="InterPro" id="IPR044811">
    <property type="entry name" value="DME/ROS1"/>
</dbReference>
<dbReference type="GO" id="GO:0006284">
    <property type="term" value="P:base-excision repair"/>
    <property type="evidence" value="ECO:0007669"/>
    <property type="project" value="InterPro"/>
</dbReference>
<dbReference type="InterPro" id="IPR003265">
    <property type="entry name" value="HhH-GPD_domain"/>
</dbReference>
<dbReference type="PANTHER" id="PTHR46213:SF28">
    <property type="entry name" value="A_G-SPECIFIC ADENINE GLYCOSYLASE MUTY, DNA GLYCOSYLASE, DEMETER, DOMAIN-CONTAINING PROTEIN"/>
    <property type="match status" value="1"/>
</dbReference>
<evidence type="ECO:0000256" key="9">
    <source>
        <dbReference type="ARBA" id="ARBA00023242"/>
    </source>
</evidence>
<dbReference type="GO" id="GO:0141166">
    <property type="term" value="P:chromosomal 5-methylcytosine DNA demethylation pathway"/>
    <property type="evidence" value="ECO:0007669"/>
    <property type="project" value="InterPro"/>
</dbReference>
<dbReference type="GO" id="GO:0046872">
    <property type="term" value="F:metal ion binding"/>
    <property type="evidence" value="ECO:0007669"/>
    <property type="project" value="UniProtKB-KW"/>
</dbReference>
<feature type="compositionally biased region" description="Polar residues" evidence="10">
    <location>
        <begin position="1193"/>
        <end position="1210"/>
    </location>
</feature>
<comment type="caution">
    <text evidence="12">The sequence shown here is derived from an EMBL/GenBank/DDBJ whole genome shotgun (WGS) entry which is preliminary data.</text>
</comment>
<feature type="domain" description="HhH-GPD" evidence="11">
    <location>
        <begin position="1238"/>
        <end position="1388"/>
    </location>
</feature>
<dbReference type="GO" id="GO:0019104">
    <property type="term" value="F:DNA N-glycosylase activity"/>
    <property type="evidence" value="ECO:0007669"/>
    <property type="project" value="InterPro"/>
</dbReference>
<keyword evidence="6" id="KW-0408">Iron</keyword>
<feature type="compositionally biased region" description="Basic and acidic residues" evidence="10">
    <location>
        <begin position="1216"/>
        <end position="1226"/>
    </location>
</feature>
<dbReference type="CDD" id="cd00056">
    <property type="entry name" value="ENDO3c"/>
    <property type="match status" value="1"/>
</dbReference>
<evidence type="ECO:0000256" key="2">
    <source>
        <dbReference type="ARBA" id="ARBA00004123"/>
    </source>
</evidence>
<comment type="similarity">
    <text evidence="3">Belongs to the DNA glycosylase family. DEMETER subfamily.</text>
</comment>
<feature type="region of interest" description="Disordered" evidence="10">
    <location>
        <begin position="1"/>
        <end position="20"/>
    </location>
</feature>
<reference evidence="12 13" key="1">
    <citation type="submission" date="2019-05" db="EMBL/GenBank/DDBJ databases">
        <title>Mikania micrantha, genome provides insights into the molecular mechanism of rapid growth.</title>
        <authorList>
            <person name="Liu B."/>
        </authorList>
    </citation>
    <scope>NUCLEOTIDE SEQUENCE [LARGE SCALE GENOMIC DNA]</scope>
    <source>
        <strain evidence="12">NLD-2019</strain>
        <tissue evidence="12">Leaf</tissue>
    </source>
</reference>
<dbReference type="GO" id="GO:0005634">
    <property type="term" value="C:nucleus"/>
    <property type="evidence" value="ECO:0007669"/>
    <property type="project" value="UniProtKB-SubCell"/>
</dbReference>
<keyword evidence="5" id="KW-0479">Metal-binding</keyword>
<dbReference type="Proteomes" id="UP000326396">
    <property type="component" value="Linkage Group LG14"/>
</dbReference>
<comment type="subcellular location">
    <subcellularLocation>
        <location evidence="2">Nucleus</location>
    </subcellularLocation>
</comment>
<keyword evidence="8" id="KW-0238">DNA-binding</keyword>
<organism evidence="12 13">
    <name type="scientific">Mikania micrantha</name>
    <name type="common">bitter vine</name>
    <dbReference type="NCBI Taxonomy" id="192012"/>
    <lineage>
        <taxon>Eukaryota</taxon>
        <taxon>Viridiplantae</taxon>
        <taxon>Streptophyta</taxon>
        <taxon>Embryophyta</taxon>
        <taxon>Tracheophyta</taxon>
        <taxon>Spermatophyta</taxon>
        <taxon>Magnoliopsida</taxon>
        <taxon>eudicotyledons</taxon>
        <taxon>Gunneridae</taxon>
        <taxon>Pentapetalae</taxon>
        <taxon>asterids</taxon>
        <taxon>campanulids</taxon>
        <taxon>Asterales</taxon>
        <taxon>Asteraceae</taxon>
        <taxon>Asteroideae</taxon>
        <taxon>Heliantheae alliance</taxon>
        <taxon>Eupatorieae</taxon>
        <taxon>Mikania</taxon>
    </lineage>
</organism>
<dbReference type="OrthoDB" id="5607at2759"/>
<evidence type="ECO:0000313" key="13">
    <source>
        <dbReference type="Proteomes" id="UP000326396"/>
    </source>
</evidence>
<dbReference type="PANTHER" id="PTHR46213">
    <property type="entry name" value="TRANSCRIPTIONAL ACTIVATOR DEMETER"/>
    <property type="match status" value="1"/>
</dbReference>
<dbReference type="InterPro" id="IPR003651">
    <property type="entry name" value="Endonuclease3_FeS-loop_motif"/>
</dbReference>
<evidence type="ECO:0000256" key="1">
    <source>
        <dbReference type="ARBA" id="ARBA00001966"/>
    </source>
</evidence>
<accession>A0A5N6P9J4</accession>
<dbReference type="GO" id="GO:0003906">
    <property type="term" value="F:DNA-(apurinic or apyrimidinic site) endonuclease activity"/>
    <property type="evidence" value="ECO:0007669"/>
    <property type="project" value="UniProtKB-ARBA"/>
</dbReference>
<dbReference type="GO" id="GO:0003677">
    <property type="term" value="F:DNA binding"/>
    <property type="evidence" value="ECO:0007669"/>
    <property type="project" value="UniProtKB-KW"/>
</dbReference>
<dbReference type="FunFam" id="1.10.1670.10:FF:000004">
    <property type="entry name" value="DNA glycosylase/AP lyase ROS1"/>
    <property type="match status" value="1"/>
</dbReference>
<dbReference type="GO" id="GO:0051539">
    <property type="term" value="F:4 iron, 4 sulfur cluster binding"/>
    <property type="evidence" value="ECO:0007669"/>
    <property type="project" value="UniProtKB-KW"/>
</dbReference>
<evidence type="ECO:0000256" key="5">
    <source>
        <dbReference type="ARBA" id="ARBA00022723"/>
    </source>
</evidence>
<evidence type="ECO:0000259" key="11">
    <source>
        <dbReference type="SMART" id="SM00478"/>
    </source>
</evidence>
<evidence type="ECO:0000256" key="4">
    <source>
        <dbReference type="ARBA" id="ARBA00022485"/>
    </source>
</evidence>
<sequence>MNFERAFQNSHENKDTWSSMTHGMPVPRENGIEHSQDSCATMNDGIEVVGDGNPTMAPRMPTDTHNGMVDNWDAWNATTESTFLQRNGIVQNDNNWRSVVSGNLPHSNGIGNSMNSRTPVTSEKHINQISNPIPVEMQENQLENENWHNLIGMYTDLLQERTCYTDGILENVTPTSPPPQLPVVHNNGNQSWVANMPKRNSHQKSNSNVYQNHASNQGSSSLSYFNASLTSMHGSQQTQRFTLNNLINNEHSPKDRFPITGQYYSPNSPPTLRSVAAASSINDSFSFAPITPENQKGHMNCRRVAENINFPVEEARTSSKDMHDNQTVSIEDAESRYNELLQTIENSPPSAVSATEKENIISEDKDGQDYVLNKTPNQKTPTRRKKHRPKVIREGKPKRTPKDPKNNSSNEIRVKRKYVRRKGVNNLDEKTTVERVKRKYVRKNGVNKLESQQKSKEDDMETPPKSCKRQLNFDLENVVQNSSEQGMNVNVKPQDIEQERIMRQQPMQGEKQQKLLAELNVPTRYHGLNMTTSPKQDRCDDGYNKVNEPVHEKGITKVVFQAGMGPIYQQGAPQSLTSEGMASLDERRGIKRQSYEQMGHNVNVMNSLLLYQKMLIGVANRAYNHNNVSNILFQNQKKMKVSEFQDNSRQMKGIYANRSAIGLLNSCTRRIDPTCKTMNIAENIGNRQFLPPMVATYYLQKHQVLSGMQPHTMRSTPERSPNYTQDAIVSWNSTQPTTPKWASSYVSTAYPKLEKKQIVKPNGLNEILHQHRYNSINGYQQYPKMPRGRPRKQKVEVSVDDITHMLDGLHIYHGNKKQQSELVLYRGSEAIVPFQPIKKRNPRPKVDLDPETERLWNLLMGNEGNEGADTLDKDKEKWWENERQVFRGRADSFIARMHLVQGDRRFSRWKGSVVDSVIGVFLTQNVSDHLSSSAFISLAAKFPLRSTTAKKTCCQQPPTSQEENEIMNCHEKMASSEEQVNLTQDSFDSTIIQTVDELSSSSGSNSEAGDITTGLETSTQSGTPQNEESIMLKDHFCHANQNTLLDDMTTNMHHIANEPVCMQIPRMNAINQNSSSSQFQIGMTLGLHTSNSGVTDPYHTSNLTCPQNEMPKLQTPLVDQYNLQNNHPSLLKTNQQVTEFFKETTINGKTLAKCNTNAPKQNSTLCEGMPMINVDGSISVVDKQHCFENTVTEANSKEQNNSHKQSSGPGQFTPKARKETNEEKEIKDFDWDSLRKQALSKSKMEERSKDAMDSIDYEAVRQAHVNEISEAIKERGMNNLLADRIKDFLNRLVRDHGSIDLEWLRDAPPDKAKDYLLSFRGLGLKSVECVRLLTLHHLAFPVDTNVGRIAVRLGWVPLQPLPESLQLHLLEMYPVLESIQKYIWPRLCKLDQLTLYELHYQMITFGKVFCTKSKPNCNACPMRSECRHFASAFARYGY</sequence>
<feature type="region of interest" description="Disordered" evidence="10">
    <location>
        <begin position="361"/>
        <end position="418"/>
    </location>
</feature>
<feature type="region of interest" description="Disordered" evidence="10">
    <location>
        <begin position="444"/>
        <end position="467"/>
    </location>
</feature>
<dbReference type="EMBL" id="SZYD01000006">
    <property type="protein sequence ID" value="KAD5961905.1"/>
    <property type="molecule type" value="Genomic_DNA"/>
</dbReference>
<protein>
    <recommendedName>
        <fullName evidence="11">HhH-GPD domain-containing protein</fullName>
    </recommendedName>
</protein>
<dbReference type="Gene3D" id="1.10.1670.10">
    <property type="entry name" value="Helix-hairpin-Helix base-excision DNA repair enzymes (C-terminal)"/>
    <property type="match status" value="1"/>
</dbReference>
<name>A0A5N6P9J4_9ASTR</name>
<proteinExistence type="inferred from homology"/>
<keyword evidence="4" id="KW-0004">4Fe-4S</keyword>